<feature type="domain" description="Thioredoxin" evidence="2">
    <location>
        <begin position="25"/>
        <end position="124"/>
    </location>
</feature>
<dbReference type="GO" id="GO:0047134">
    <property type="term" value="F:protein-disulfide reductase [NAD(P)H] activity"/>
    <property type="evidence" value="ECO:0007669"/>
    <property type="project" value="InterPro"/>
</dbReference>
<dbReference type="Gene3D" id="3.40.30.10">
    <property type="entry name" value="Glutaredoxin"/>
    <property type="match status" value="1"/>
</dbReference>
<dbReference type="InParanoid" id="A0A2N3N815"/>
<dbReference type="SUPFAM" id="SSF52833">
    <property type="entry name" value="Thioredoxin-like"/>
    <property type="match status" value="1"/>
</dbReference>
<sequence length="129" mass="14070">MPVTTDFTLPATPSALDLSEGSNGAFFIAFISGDNAQTKQPWCPDVRAALPHINAAFSADGAPVVAFASVGQIPEWRDKNNVFRTKWNVNNVPTVVRYQRVDGGVKETGRLVENEILDEKKLKNLIASQ</sequence>
<evidence type="ECO:0000259" key="2">
    <source>
        <dbReference type="Pfam" id="PF06110"/>
    </source>
</evidence>
<dbReference type="Proteomes" id="UP000233524">
    <property type="component" value="Unassembled WGS sequence"/>
</dbReference>
<dbReference type="PANTHER" id="PTHR12452:SF0">
    <property type="entry name" value="THIOREDOXIN DOMAIN-CONTAINING PROTEIN 17"/>
    <property type="match status" value="1"/>
</dbReference>
<keyword evidence="4" id="KW-1185">Reference proteome</keyword>
<evidence type="ECO:0000256" key="1">
    <source>
        <dbReference type="ARBA" id="ARBA00008987"/>
    </source>
</evidence>
<dbReference type="InterPro" id="IPR036249">
    <property type="entry name" value="Thioredoxin-like_sf"/>
</dbReference>
<evidence type="ECO:0000313" key="3">
    <source>
        <dbReference type="EMBL" id="PKS08590.1"/>
    </source>
</evidence>
<organism evidence="3 4">
    <name type="scientific">Lomentospora prolificans</name>
    <dbReference type="NCBI Taxonomy" id="41688"/>
    <lineage>
        <taxon>Eukaryota</taxon>
        <taxon>Fungi</taxon>
        <taxon>Dikarya</taxon>
        <taxon>Ascomycota</taxon>
        <taxon>Pezizomycotina</taxon>
        <taxon>Sordariomycetes</taxon>
        <taxon>Hypocreomycetidae</taxon>
        <taxon>Microascales</taxon>
        <taxon>Microascaceae</taxon>
        <taxon>Lomentospora</taxon>
    </lineage>
</organism>
<name>A0A2N3N815_9PEZI</name>
<dbReference type="InterPro" id="IPR045108">
    <property type="entry name" value="TXNDC17-like"/>
</dbReference>
<protein>
    <recommendedName>
        <fullName evidence="2">Thioredoxin domain-containing protein</fullName>
    </recommendedName>
</protein>
<dbReference type="VEuPathDB" id="FungiDB:jhhlp_004976"/>
<comment type="caution">
    <text evidence="3">The sequence shown here is derived from an EMBL/GenBank/DDBJ whole genome shotgun (WGS) entry which is preliminary data.</text>
</comment>
<reference evidence="3 4" key="1">
    <citation type="journal article" date="2017" name="G3 (Bethesda)">
        <title>First Draft Genome Sequence of the Pathogenic Fungus Lomentospora prolificans (Formerly Scedosporium prolificans).</title>
        <authorList>
            <person name="Luo R."/>
            <person name="Zimin A."/>
            <person name="Workman R."/>
            <person name="Fan Y."/>
            <person name="Pertea G."/>
            <person name="Grossman N."/>
            <person name="Wear M.P."/>
            <person name="Jia B."/>
            <person name="Miller H."/>
            <person name="Casadevall A."/>
            <person name="Timp W."/>
            <person name="Zhang S.X."/>
            <person name="Salzberg S.L."/>
        </authorList>
    </citation>
    <scope>NUCLEOTIDE SEQUENCE [LARGE SCALE GENOMIC DNA]</scope>
    <source>
        <strain evidence="3 4">JHH-5317</strain>
    </source>
</reference>
<dbReference type="GO" id="GO:0005829">
    <property type="term" value="C:cytosol"/>
    <property type="evidence" value="ECO:0007669"/>
    <property type="project" value="TreeGrafter"/>
</dbReference>
<dbReference type="OrthoDB" id="78947at2759"/>
<evidence type="ECO:0000313" key="4">
    <source>
        <dbReference type="Proteomes" id="UP000233524"/>
    </source>
</evidence>
<dbReference type="InterPro" id="IPR010357">
    <property type="entry name" value="TXNDC17_dom"/>
</dbReference>
<dbReference type="AlphaFoldDB" id="A0A2N3N815"/>
<accession>A0A2N3N815</accession>
<dbReference type="STRING" id="41688.A0A2N3N815"/>
<proteinExistence type="inferred from homology"/>
<gene>
    <name evidence="3" type="ORF">jhhlp_004976</name>
</gene>
<dbReference type="Pfam" id="PF06110">
    <property type="entry name" value="TXD17-like_Trx"/>
    <property type="match status" value="1"/>
</dbReference>
<comment type="similarity">
    <text evidence="1">Belongs to the thioredoxin family.</text>
</comment>
<dbReference type="PANTHER" id="PTHR12452">
    <property type="entry name" value="42-9-9 PROTEIN-RELATED"/>
    <property type="match status" value="1"/>
</dbReference>
<dbReference type="EMBL" id="NLAX01000095">
    <property type="protein sequence ID" value="PKS08590.1"/>
    <property type="molecule type" value="Genomic_DNA"/>
</dbReference>